<evidence type="ECO:0000256" key="1">
    <source>
        <dbReference type="SAM" id="MobiDB-lite"/>
    </source>
</evidence>
<accession>A0A4Q2JPI5</accession>
<name>A0A4Q2JPI5_9MICO</name>
<dbReference type="Pfam" id="PF02073">
    <property type="entry name" value="Peptidase_M29"/>
    <property type="match status" value="1"/>
</dbReference>
<reference evidence="2 3" key="1">
    <citation type="submission" date="2019-01" db="EMBL/GenBank/DDBJ databases">
        <authorList>
            <person name="Li J."/>
        </authorList>
    </citation>
    <scope>NUCLEOTIDE SEQUENCE [LARGE SCALE GENOMIC DNA]</scope>
    <source>
        <strain evidence="2 3">CGMCC 4.7180</strain>
    </source>
</reference>
<evidence type="ECO:0000313" key="2">
    <source>
        <dbReference type="EMBL" id="RXZ49902.1"/>
    </source>
</evidence>
<dbReference type="Gene3D" id="3.40.1830.10">
    <property type="entry name" value="Thermophilic metalloprotease (M29)"/>
    <property type="match status" value="1"/>
</dbReference>
<feature type="compositionally biased region" description="Basic and acidic residues" evidence="1">
    <location>
        <begin position="106"/>
        <end position="132"/>
    </location>
</feature>
<comment type="caution">
    <text evidence="2">The sequence shown here is derived from an EMBL/GenBank/DDBJ whole genome shotgun (WGS) entry which is preliminary data.</text>
</comment>
<dbReference type="InterPro" id="IPR000787">
    <property type="entry name" value="Peptidase_M29"/>
</dbReference>
<gene>
    <name evidence="2" type="ORF">ESO86_04715</name>
</gene>
<protein>
    <submittedName>
        <fullName evidence="2">Uncharacterized protein</fullName>
    </submittedName>
</protein>
<organism evidence="2 3">
    <name type="scientific">Agromyces binzhouensis</name>
    <dbReference type="NCBI Taxonomy" id="1817495"/>
    <lineage>
        <taxon>Bacteria</taxon>
        <taxon>Bacillati</taxon>
        <taxon>Actinomycetota</taxon>
        <taxon>Actinomycetes</taxon>
        <taxon>Micrococcales</taxon>
        <taxon>Microbacteriaceae</taxon>
        <taxon>Agromyces</taxon>
    </lineage>
</organism>
<feature type="region of interest" description="Disordered" evidence="1">
    <location>
        <begin position="89"/>
        <end position="132"/>
    </location>
</feature>
<dbReference type="EMBL" id="SDPL01000050">
    <property type="protein sequence ID" value="RXZ49902.1"/>
    <property type="molecule type" value="Genomic_DNA"/>
</dbReference>
<keyword evidence="3" id="KW-1185">Reference proteome</keyword>
<dbReference type="AlphaFoldDB" id="A0A4Q2JPI5"/>
<proteinExistence type="predicted"/>
<evidence type="ECO:0000313" key="3">
    <source>
        <dbReference type="Proteomes" id="UP000292881"/>
    </source>
</evidence>
<dbReference type="InterPro" id="IPR035097">
    <property type="entry name" value="M29_N-terminal"/>
</dbReference>
<dbReference type="GO" id="GO:0006508">
    <property type="term" value="P:proteolysis"/>
    <property type="evidence" value="ECO:0007669"/>
    <property type="project" value="InterPro"/>
</dbReference>
<dbReference type="GO" id="GO:0004177">
    <property type="term" value="F:aminopeptidase activity"/>
    <property type="evidence" value="ECO:0007669"/>
    <property type="project" value="InterPro"/>
</dbReference>
<dbReference type="SUPFAM" id="SSF144052">
    <property type="entry name" value="Thermophilic metalloprotease-like"/>
    <property type="match status" value="1"/>
</dbReference>
<dbReference type="Proteomes" id="UP000292881">
    <property type="component" value="Unassembled WGS sequence"/>
</dbReference>
<sequence>MLISAPVVRPEFARMVVEAAYGAGAISADVLWFDDAVDRSRFTHGSADAAGALPGSALFRLADFEAGASFLRIHAADPAKFAGVDQALVQQQNPPRDGVHPAPDGGDGHRARALDGRRGADPRVGVERVPRR</sequence>